<evidence type="ECO:0000313" key="4">
    <source>
        <dbReference type="Proteomes" id="UP000620124"/>
    </source>
</evidence>
<dbReference type="Gene3D" id="3.40.50.300">
    <property type="entry name" value="P-loop containing nucleotide triphosphate hydrolases"/>
    <property type="match status" value="1"/>
</dbReference>
<protein>
    <submittedName>
        <fullName evidence="3">ANK-REP-REGION domain-containing protein</fullName>
    </submittedName>
</protein>
<accession>A0A8H7CVH1</accession>
<comment type="caution">
    <text evidence="3">The sequence shown here is derived from an EMBL/GenBank/DDBJ whole genome shotgun (WGS) entry which is preliminary data.</text>
</comment>
<dbReference type="EMBL" id="JACAZI010000009">
    <property type="protein sequence ID" value="KAF7352014.1"/>
    <property type="molecule type" value="Genomic_DNA"/>
</dbReference>
<dbReference type="OrthoDB" id="448455at2759"/>
<evidence type="ECO:0000313" key="3">
    <source>
        <dbReference type="EMBL" id="KAF7352014.1"/>
    </source>
</evidence>
<dbReference type="SUPFAM" id="SSF52540">
    <property type="entry name" value="P-loop containing nucleoside triphosphate hydrolases"/>
    <property type="match status" value="1"/>
</dbReference>
<evidence type="ECO:0000256" key="1">
    <source>
        <dbReference type="ARBA" id="ARBA00022737"/>
    </source>
</evidence>
<reference evidence="3" key="1">
    <citation type="submission" date="2020-05" db="EMBL/GenBank/DDBJ databases">
        <title>Mycena genomes resolve the evolution of fungal bioluminescence.</title>
        <authorList>
            <person name="Tsai I.J."/>
        </authorList>
    </citation>
    <scope>NUCLEOTIDE SEQUENCE</scope>
    <source>
        <strain evidence="3">CCC161011</strain>
    </source>
</reference>
<dbReference type="InterPro" id="IPR027417">
    <property type="entry name" value="P-loop_NTPase"/>
</dbReference>
<proteinExistence type="predicted"/>
<dbReference type="PANTHER" id="PTHR10039">
    <property type="entry name" value="AMELOGENIN"/>
    <property type="match status" value="1"/>
</dbReference>
<dbReference type="PANTHER" id="PTHR10039:SF15">
    <property type="entry name" value="NACHT DOMAIN-CONTAINING PROTEIN"/>
    <property type="match status" value="1"/>
</dbReference>
<gene>
    <name evidence="3" type="ORF">MVEN_01163600</name>
</gene>
<dbReference type="AlphaFoldDB" id="A0A8H7CVH1"/>
<feature type="domain" description="Nephrocystin 3-like N-terminal" evidence="2">
    <location>
        <begin position="110"/>
        <end position="269"/>
    </location>
</feature>
<dbReference type="Pfam" id="PF24883">
    <property type="entry name" value="NPHP3_N"/>
    <property type="match status" value="1"/>
</dbReference>
<dbReference type="InterPro" id="IPR056884">
    <property type="entry name" value="NPHP3-like_N"/>
</dbReference>
<name>A0A8H7CVH1_9AGAR</name>
<keyword evidence="1" id="KW-0677">Repeat</keyword>
<evidence type="ECO:0000259" key="2">
    <source>
        <dbReference type="Pfam" id="PF24883"/>
    </source>
</evidence>
<keyword evidence="4" id="KW-1185">Reference proteome</keyword>
<dbReference type="Proteomes" id="UP000620124">
    <property type="component" value="Unassembled WGS sequence"/>
</dbReference>
<organism evidence="3 4">
    <name type="scientific">Mycena venus</name>
    <dbReference type="NCBI Taxonomy" id="2733690"/>
    <lineage>
        <taxon>Eukaryota</taxon>
        <taxon>Fungi</taxon>
        <taxon>Dikarya</taxon>
        <taxon>Basidiomycota</taxon>
        <taxon>Agaricomycotina</taxon>
        <taxon>Agaricomycetes</taxon>
        <taxon>Agaricomycetidae</taxon>
        <taxon>Agaricales</taxon>
        <taxon>Marasmiineae</taxon>
        <taxon>Mycenaceae</taxon>
        <taxon>Mycena</taxon>
    </lineage>
</organism>
<sequence>MSTAPYAKDPYSACSIDQYWHNYISGGVGGSGGMGGQQGGAGGTGEGPKMYYDVKTPQFTVNNLGVHIHGSGSEQQRQMNDAERTEIIDWLSPMNFFLRHADISQARQQGTGGWLLMDTHFQKWEFDSGRTLWCHGIPGAGKTVLASLVVEHLSATFQNQNIGVACIYLAHKEAEDQTPTKLLTGLWRQLVLGKDVGSLAKQLYWQHKEKRTTLTLDQAFSVLYTAITGFSKVYMVIDAVDEYPEVQRQVLFKYLGMLGSTVNLMITSRPHITLHSSLPNPTTLEIRASEDDIRKYVDDQIQISWRLTKHIQTQPDLREEIHSAITHTVDGM</sequence>